<name>A0A7S4RMZ7_9DINO</name>
<accession>A0A7S4RMZ7</accession>
<feature type="region of interest" description="Disordered" evidence="1">
    <location>
        <begin position="183"/>
        <end position="242"/>
    </location>
</feature>
<gene>
    <name evidence="2" type="ORF">AMON00008_LOCUS38039</name>
</gene>
<feature type="compositionally biased region" description="Basic and acidic residues" evidence="1">
    <location>
        <begin position="183"/>
        <end position="207"/>
    </location>
</feature>
<reference evidence="2" key="1">
    <citation type="submission" date="2021-01" db="EMBL/GenBank/DDBJ databases">
        <authorList>
            <person name="Corre E."/>
            <person name="Pelletier E."/>
            <person name="Niang G."/>
            <person name="Scheremetjew M."/>
            <person name="Finn R."/>
            <person name="Kale V."/>
            <person name="Holt S."/>
            <person name="Cochrane G."/>
            <person name="Meng A."/>
            <person name="Brown T."/>
            <person name="Cohen L."/>
        </authorList>
    </citation>
    <scope>NUCLEOTIDE SEQUENCE</scope>
    <source>
        <strain evidence="2">CCMP3105</strain>
    </source>
</reference>
<protein>
    <submittedName>
        <fullName evidence="2">Uncharacterized protein</fullName>
    </submittedName>
</protein>
<dbReference type="AlphaFoldDB" id="A0A7S4RMZ7"/>
<proteinExistence type="predicted"/>
<dbReference type="EMBL" id="HBNR01054162">
    <property type="protein sequence ID" value="CAE4619907.1"/>
    <property type="molecule type" value="Transcribed_RNA"/>
</dbReference>
<sequence>MADALAHEIRLMLLSDIWAVVNSAKAWTLVKNKNHKELAHKALEDSQHAGMHARKVEEMGVMSVDAIRMLRTFASAAGNEAARFVLHSGEFDQKFDQNSMLALESASVRADTVFLNKAWETIMQAIKHGAAHIYYTEMRRKDEAANHEDEFGRLTKTWATLANVNIRDRDAFKAKQAKEAAEWAKQEAKDKEKAQADDKKKAQDMRRKYQHALRKKAAEQRQDFMQMKQQRPPLPALKEFGL</sequence>
<organism evidence="2">
    <name type="scientific">Alexandrium monilatum</name>
    <dbReference type="NCBI Taxonomy" id="311494"/>
    <lineage>
        <taxon>Eukaryota</taxon>
        <taxon>Sar</taxon>
        <taxon>Alveolata</taxon>
        <taxon>Dinophyceae</taxon>
        <taxon>Gonyaulacales</taxon>
        <taxon>Pyrocystaceae</taxon>
        <taxon>Alexandrium</taxon>
    </lineage>
</organism>
<evidence type="ECO:0000313" key="2">
    <source>
        <dbReference type="EMBL" id="CAE4619907.1"/>
    </source>
</evidence>
<evidence type="ECO:0000256" key="1">
    <source>
        <dbReference type="SAM" id="MobiDB-lite"/>
    </source>
</evidence>